<feature type="region of interest" description="Disordered" evidence="1">
    <location>
        <begin position="73"/>
        <end position="109"/>
    </location>
</feature>
<feature type="compositionally biased region" description="Basic and acidic residues" evidence="1">
    <location>
        <begin position="229"/>
        <end position="244"/>
    </location>
</feature>
<dbReference type="InParanoid" id="A0A1Z5K0E4"/>
<gene>
    <name evidence="2" type="ORF">FisN_19Hh171</name>
</gene>
<keyword evidence="3" id="KW-1185">Reference proteome</keyword>
<dbReference type="EMBL" id="BDSP01000137">
    <property type="protein sequence ID" value="GAX19592.1"/>
    <property type="molecule type" value="Genomic_DNA"/>
</dbReference>
<evidence type="ECO:0000313" key="2">
    <source>
        <dbReference type="EMBL" id="GAX19592.1"/>
    </source>
</evidence>
<evidence type="ECO:0000256" key="1">
    <source>
        <dbReference type="SAM" id="MobiDB-lite"/>
    </source>
</evidence>
<feature type="region of interest" description="Disordered" evidence="1">
    <location>
        <begin position="15"/>
        <end position="53"/>
    </location>
</feature>
<reference evidence="2 3" key="1">
    <citation type="journal article" date="2015" name="Plant Cell">
        <title>Oil accumulation by the oleaginous diatom Fistulifera solaris as revealed by the genome and transcriptome.</title>
        <authorList>
            <person name="Tanaka T."/>
            <person name="Maeda Y."/>
            <person name="Veluchamy A."/>
            <person name="Tanaka M."/>
            <person name="Abida H."/>
            <person name="Marechal E."/>
            <person name="Bowler C."/>
            <person name="Muto M."/>
            <person name="Sunaga Y."/>
            <person name="Tanaka M."/>
            <person name="Yoshino T."/>
            <person name="Taniguchi T."/>
            <person name="Fukuda Y."/>
            <person name="Nemoto M."/>
            <person name="Matsumoto M."/>
            <person name="Wong P.S."/>
            <person name="Aburatani S."/>
            <person name="Fujibuchi W."/>
        </authorList>
    </citation>
    <scope>NUCLEOTIDE SEQUENCE [LARGE SCALE GENOMIC DNA]</scope>
    <source>
        <strain evidence="2 3">JPCC DA0580</strain>
    </source>
</reference>
<feature type="compositionally biased region" description="Acidic residues" evidence="1">
    <location>
        <begin position="85"/>
        <end position="95"/>
    </location>
</feature>
<dbReference type="AlphaFoldDB" id="A0A1Z5K0E4"/>
<dbReference type="Proteomes" id="UP000198406">
    <property type="component" value="Unassembled WGS sequence"/>
</dbReference>
<protein>
    <submittedName>
        <fullName evidence="2">Uncharacterized protein</fullName>
    </submittedName>
</protein>
<accession>A0A1Z5K0E4</accession>
<feature type="region of interest" description="Disordered" evidence="1">
    <location>
        <begin position="229"/>
        <end position="315"/>
    </location>
</feature>
<proteinExistence type="predicted"/>
<organism evidence="2 3">
    <name type="scientific">Fistulifera solaris</name>
    <name type="common">Oleaginous diatom</name>
    <dbReference type="NCBI Taxonomy" id="1519565"/>
    <lineage>
        <taxon>Eukaryota</taxon>
        <taxon>Sar</taxon>
        <taxon>Stramenopiles</taxon>
        <taxon>Ochrophyta</taxon>
        <taxon>Bacillariophyta</taxon>
        <taxon>Bacillariophyceae</taxon>
        <taxon>Bacillariophycidae</taxon>
        <taxon>Naviculales</taxon>
        <taxon>Naviculaceae</taxon>
        <taxon>Fistulifera</taxon>
    </lineage>
</organism>
<evidence type="ECO:0000313" key="3">
    <source>
        <dbReference type="Proteomes" id="UP000198406"/>
    </source>
</evidence>
<comment type="caution">
    <text evidence="2">The sequence shown here is derived from an EMBL/GenBank/DDBJ whole genome shotgun (WGS) entry which is preliminary data.</text>
</comment>
<dbReference type="OrthoDB" id="48967at2759"/>
<sequence>MISVSSAARPIASSANLINAESPPDSCATLSSSQTSDEDGNDIHQLGYNDDEDEEATQLKRLGDLRQVVGSQSMLSQELMRPSQVDDDSEDEDVVEDARSSLLDSRQGHWPKSAFDNLSQFFTQPEQGSCTDKDVESTNKDDIASVLLSLPNTQLEDVQDDGMMMGLDAIKHAANNHLSKNKLIKTEQVRQEKEEDVQEIADTHDDIKPLSQTSFGSLLDAIQIVHEQDHQAGNEESGPKRRIGDTAPTNERPKRRRVAPNKHLESVTHVTKSFKASNKKSKGNNVDRKVEPPMSTKKRSTPAKLGSTSYTSTSTPKSRIEVAKYVYSQGSPQQASPAFSKTPLASPSSSTSTVHVLDAAELATKIIHDSELAKELLLSMALCRTNPRTPPESIPGPGHVLEDGFFWSRYPPLEAVLKDNMPEYYRLSIEKCQSCQQQCFNNRLVDEVTATATEQGWEFDPEHFNDVKILRDRIRCYYKTHIQNAKKRLKTMLRNPTKKSNAIHLREHYDLIQQAAQKKRDADENDAAWD</sequence>
<name>A0A1Z5K0E4_FISSO</name>